<keyword evidence="4" id="KW-1185">Reference proteome</keyword>
<dbReference type="AlphaFoldDB" id="A0A7W4LPN4"/>
<keyword evidence="1" id="KW-1133">Transmembrane helix</keyword>
<comment type="caution">
    <text evidence="3">The sequence shown here is derived from an EMBL/GenBank/DDBJ whole genome shotgun (WGS) entry which is preliminary data.</text>
</comment>
<feature type="transmembrane region" description="Helical" evidence="1">
    <location>
        <begin position="114"/>
        <end position="132"/>
    </location>
</feature>
<feature type="transmembrane region" description="Helical" evidence="1">
    <location>
        <begin position="144"/>
        <end position="165"/>
    </location>
</feature>
<dbReference type="InterPro" id="IPR007138">
    <property type="entry name" value="ABM_dom"/>
</dbReference>
<dbReference type="PANTHER" id="PTHR40057">
    <property type="entry name" value="SLR1162 PROTEIN"/>
    <property type="match status" value="1"/>
</dbReference>
<dbReference type="SUPFAM" id="SSF54909">
    <property type="entry name" value="Dimeric alpha+beta barrel"/>
    <property type="match status" value="1"/>
</dbReference>
<dbReference type="Proteomes" id="UP000542720">
    <property type="component" value="Unassembled WGS sequence"/>
</dbReference>
<evidence type="ECO:0000313" key="3">
    <source>
        <dbReference type="EMBL" id="MBB2497003.1"/>
    </source>
</evidence>
<evidence type="ECO:0000313" key="4">
    <source>
        <dbReference type="Proteomes" id="UP000542720"/>
    </source>
</evidence>
<proteinExistence type="predicted"/>
<dbReference type="PANTHER" id="PTHR40057:SF1">
    <property type="entry name" value="SLR1162 PROTEIN"/>
    <property type="match status" value="1"/>
</dbReference>
<keyword evidence="3" id="KW-0503">Monooxygenase</keyword>
<dbReference type="InterPro" id="IPR011008">
    <property type="entry name" value="Dimeric_a/b-barrel"/>
</dbReference>
<feature type="domain" description="ABM" evidence="2">
    <location>
        <begin position="7"/>
        <end position="77"/>
    </location>
</feature>
<gene>
    <name evidence="3" type="ORF">H3H51_18410</name>
</gene>
<keyword evidence="1" id="KW-0812">Transmembrane</keyword>
<evidence type="ECO:0000259" key="2">
    <source>
        <dbReference type="Pfam" id="PF03992"/>
    </source>
</evidence>
<dbReference type="EMBL" id="JACJUD010000007">
    <property type="protein sequence ID" value="MBB2497003.1"/>
    <property type="molecule type" value="Genomic_DNA"/>
</dbReference>
<evidence type="ECO:0000256" key="1">
    <source>
        <dbReference type="SAM" id="Phobius"/>
    </source>
</evidence>
<dbReference type="RefSeq" id="WP_183090541.1">
    <property type="nucleotide sequence ID" value="NZ_JACJUD010000007.1"/>
</dbReference>
<dbReference type="InterPro" id="IPR038762">
    <property type="entry name" value="ABM_predict"/>
</dbReference>
<protein>
    <submittedName>
        <fullName evidence="3">Antibiotic biosynthesis monooxygenase</fullName>
    </submittedName>
</protein>
<dbReference type="GO" id="GO:0004497">
    <property type="term" value="F:monooxygenase activity"/>
    <property type="evidence" value="ECO:0007669"/>
    <property type="project" value="UniProtKB-KW"/>
</dbReference>
<dbReference type="Gene3D" id="3.30.70.100">
    <property type="match status" value="1"/>
</dbReference>
<dbReference type="Pfam" id="PF03992">
    <property type="entry name" value="ABM"/>
    <property type="match status" value="1"/>
</dbReference>
<sequence length="179" mass="20495">MDENDVVTLVVRHQPKPGEESSYESWLRRITRIAAGYPGHLGVNVIRDGRHFVCVLRFSSTPLLQAWLDSAERQQLIEEVTPLLVESEQTEVDVGREFWFTPTPSTPPLRWKQACITFLVILPLSLLVPHLWQPLFTLVPWLGGYLPSNVLITLSIVLLVVYLFMPRVTALFAHWLNAR</sequence>
<accession>A0A7W4LPN4</accession>
<name>A0A7W4LPN4_9GAMM</name>
<keyword evidence="3" id="KW-0560">Oxidoreductase</keyword>
<reference evidence="3 4" key="1">
    <citation type="submission" date="2020-08" db="EMBL/GenBank/DDBJ databases">
        <authorList>
            <person name="Kim C.M."/>
        </authorList>
    </citation>
    <scope>NUCLEOTIDE SEQUENCE [LARGE SCALE GENOMIC DNA]</scope>
    <source>
        <strain evidence="3 4">UL070</strain>
    </source>
</reference>
<keyword evidence="1" id="KW-0472">Membrane</keyword>
<organism evidence="3 4">
    <name type="scientific">Aquipseudomonas ullengensis</name>
    <dbReference type="NCBI Taxonomy" id="2759166"/>
    <lineage>
        <taxon>Bacteria</taxon>
        <taxon>Pseudomonadati</taxon>
        <taxon>Pseudomonadota</taxon>
        <taxon>Gammaproteobacteria</taxon>
        <taxon>Pseudomonadales</taxon>
        <taxon>Pseudomonadaceae</taxon>
        <taxon>Aquipseudomonas</taxon>
    </lineage>
</organism>